<keyword evidence="3" id="KW-1185">Reference proteome</keyword>
<feature type="compositionally biased region" description="Low complexity" evidence="1">
    <location>
        <begin position="409"/>
        <end position="418"/>
    </location>
</feature>
<feature type="compositionally biased region" description="Basic and acidic residues" evidence="1">
    <location>
        <begin position="300"/>
        <end position="310"/>
    </location>
</feature>
<feature type="compositionally biased region" description="Basic and acidic residues" evidence="1">
    <location>
        <begin position="434"/>
        <end position="444"/>
    </location>
</feature>
<feature type="region of interest" description="Disordered" evidence="1">
    <location>
        <begin position="617"/>
        <end position="670"/>
    </location>
</feature>
<dbReference type="AlphaFoldDB" id="A0A8H5LVB8"/>
<organism evidence="2 3">
    <name type="scientific">Tetrapyrgos nigripes</name>
    <dbReference type="NCBI Taxonomy" id="182062"/>
    <lineage>
        <taxon>Eukaryota</taxon>
        <taxon>Fungi</taxon>
        <taxon>Dikarya</taxon>
        <taxon>Basidiomycota</taxon>
        <taxon>Agaricomycotina</taxon>
        <taxon>Agaricomycetes</taxon>
        <taxon>Agaricomycetidae</taxon>
        <taxon>Agaricales</taxon>
        <taxon>Marasmiineae</taxon>
        <taxon>Marasmiaceae</taxon>
        <taxon>Tetrapyrgos</taxon>
    </lineage>
</organism>
<comment type="caution">
    <text evidence="2">The sequence shown here is derived from an EMBL/GenBank/DDBJ whole genome shotgun (WGS) entry which is preliminary data.</text>
</comment>
<dbReference type="EMBL" id="JAACJM010000010">
    <property type="protein sequence ID" value="KAF5370824.1"/>
    <property type="molecule type" value="Genomic_DNA"/>
</dbReference>
<feature type="compositionally biased region" description="Polar residues" evidence="1">
    <location>
        <begin position="419"/>
        <end position="428"/>
    </location>
</feature>
<feature type="compositionally biased region" description="Basic and acidic residues" evidence="1">
    <location>
        <begin position="659"/>
        <end position="670"/>
    </location>
</feature>
<gene>
    <name evidence="2" type="ORF">D9758_001985</name>
</gene>
<feature type="compositionally biased region" description="Polar residues" evidence="1">
    <location>
        <begin position="450"/>
        <end position="460"/>
    </location>
</feature>
<feature type="region of interest" description="Disordered" evidence="1">
    <location>
        <begin position="1"/>
        <end position="256"/>
    </location>
</feature>
<evidence type="ECO:0000256" key="1">
    <source>
        <dbReference type="SAM" id="MobiDB-lite"/>
    </source>
</evidence>
<feature type="region of interest" description="Disordered" evidence="1">
    <location>
        <begin position="280"/>
        <end position="460"/>
    </location>
</feature>
<feature type="compositionally biased region" description="Polar residues" evidence="1">
    <location>
        <begin position="151"/>
        <end position="199"/>
    </location>
</feature>
<feature type="compositionally biased region" description="Basic residues" evidence="1">
    <location>
        <begin position="111"/>
        <end position="121"/>
    </location>
</feature>
<sequence length="670" mass="73300">MSDSEDESTKIPFGGHGGSTKPRQKRSFTPTSDDGEIVVPAQDDSDSPAPPEKPPEKPPEQPLIRQSLAFSSEFSSNSSHEINTYQSSATAPSGSKKKAFLPGQRVELTTKPKKNKPKRERPKASYAGNTGRFRLKDYVPTTVEHAPAPPSGSTSTLNAFQAFETANSPAPTTPSLSSENGTGRRSTPSDLSEIGNTASEGYANPRHSLSELLGRPNSQTATSAPTNPATHILSSVPPPRNPPIVTPVAPSPLSSHAHMNVVSHKSSYYRRDYDKQYDLTITEPISHDQRTQSAPLSLQHRVDRENHQDFSMHSASPPPTTSLSSPRIAQSSHVASLSPTTTQFPSPPPSSSATIHTTESSAHASPLQTEFNPQFRHHSLPSPPLQARPQFRSPPSQPPQFRPTQFDEQSSQSSHSHSPANDVQSRPRSPQMDVDPHPESRYPQEESFGSARTGTGSSALGQHRSVHANQQGRNYHSHPPSEARALYKPENDHLAREPVSPYKSGRMVTLLITDFRSRTEDHQLAEIVIPLRAVEPDTAEGGFWASAHDIADALQSSPSRIESPGRAYTMRGKWKQFFLRVVDGRNEVSSSANLLITPERTLDIGVIGIAPSELPSHAYGRPPVPEHAHPNRSNMNNRQHEAQYAMDPSRKRQRSPSEGGRERRPFSSSQ</sequence>
<reference evidence="2 3" key="1">
    <citation type="journal article" date="2020" name="ISME J.">
        <title>Uncovering the hidden diversity of litter-decomposition mechanisms in mushroom-forming fungi.</title>
        <authorList>
            <person name="Floudas D."/>
            <person name="Bentzer J."/>
            <person name="Ahren D."/>
            <person name="Johansson T."/>
            <person name="Persson P."/>
            <person name="Tunlid A."/>
        </authorList>
    </citation>
    <scope>NUCLEOTIDE SEQUENCE [LARGE SCALE GENOMIC DNA]</scope>
    <source>
        <strain evidence="2 3">CBS 291.85</strain>
    </source>
</reference>
<dbReference type="OrthoDB" id="3215534at2759"/>
<dbReference type="Proteomes" id="UP000559256">
    <property type="component" value="Unassembled WGS sequence"/>
</dbReference>
<protein>
    <submittedName>
        <fullName evidence="2">Uncharacterized protein</fullName>
    </submittedName>
</protein>
<feature type="compositionally biased region" description="Pro residues" evidence="1">
    <location>
        <begin position="236"/>
        <end position="245"/>
    </location>
</feature>
<feature type="compositionally biased region" description="Polar residues" evidence="1">
    <location>
        <begin position="80"/>
        <end position="93"/>
    </location>
</feature>
<proteinExistence type="predicted"/>
<feature type="compositionally biased region" description="Polar residues" evidence="1">
    <location>
        <begin position="216"/>
        <end position="233"/>
    </location>
</feature>
<feature type="compositionally biased region" description="Polar residues" evidence="1">
    <location>
        <begin position="359"/>
        <end position="372"/>
    </location>
</feature>
<accession>A0A8H5LVB8</accession>
<evidence type="ECO:0000313" key="3">
    <source>
        <dbReference type="Proteomes" id="UP000559256"/>
    </source>
</evidence>
<name>A0A8H5LVB8_9AGAR</name>
<feature type="compositionally biased region" description="Low complexity" evidence="1">
    <location>
        <begin position="67"/>
        <end position="79"/>
    </location>
</feature>
<evidence type="ECO:0000313" key="2">
    <source>
        <dbReference type="EMBL" id="KAF5370824.1"/>
    </source>
</evidence>